<reference evidence="2" key="1">
    <citation type="submission" date="2020-04" db="EMBL/GenBank/DDBJ databases">
        <authorList>
            <person name="Zhang T."/>
        </authorList>
    </citation>
    <scope>NUCLEOTIDE SEQUENCE</scope>
    <source>
        <strain evidence="2">HKST-UBA09</strain>
    </source>
</reference>
<protein>
    <submittedName>
        <fullName evidence="2">Uncharacterized protein</fullName>
    </submittedName>
</protein>
<dbReference type="Proteomes" id="UP000714915">
    <property type="component" value="Unassembled WGS sequence"/>
</dbReference>
<dbReference type="AlphaFoldDB" id="A0A955LBZ3"/>
<evidence type="ECO:0000313" key="2">
    <source>
        <dbReference type="EMBL" id="MCA9387406.1"/>
    </source>
</evidence>
<reference evidence="2" key="2">
    <citation type="journal article" date="2021" name="Microbiome">
        <title>Successional dynamics and alternative stable states in a saline activated sludge microbial community over 9 years.</title>
        <authorList>
            <person name="Wang Y."/>
            <person name="Ye J."/>
            <person name="Ju F."/>
            <person name="Liu L."/>
            <person name="Boyd J.A."/>
            <person name="Deng Y."/>
            <person name="Parks D.H."/>
            <person name="Jiang X."/>
            <person name="Yin X."/>
            <person name="Woodcroft B.J."/>
            <person name="Tyson G.W."/>
            <person name="Hugenholtz P."/>
            <person name="Polz M.F."/>
            <person name="Zhang T."/>
        </authorList>
    </citation>
    <scope>NUCLEOTIDE SEQUENCE</scope>
    <source>
        <strain evidence="2">HKST-UBA09</strain>
    </source>
</reference>
<comment type="caution">
    <text evidence="2">The sequence shown here is derived from an EMBL/GenBank/DDBJ whole genome shotgun (WGS) entry which is preliminary data.</text>
</comment>
<evidence type="ECO:0000313" key="3">
    <source>
        <dbReference type="Proteomes" id="UP000714915"/>
    </source>
</evidence>
<organism evidence="2 3">
    <name type="scientific">Candidatus Dojkabacteria bacterium</name>
    <dbReference type="NCBI Taxonomy" id="2099670"/>
    <lineage>
        <taxon>Bacteria</taxon>
        <taxon>Candidatus Dojkabacteria</taxon>
    </lineage>
</organism>
<keyword evidence="1" id="KW-0812">Transmembrane</keyword>
<dbReference type="EMBL" id="JAGQLF010000119">
    <property type="protein sequence ID" value="MCA9387406.1"/>
    <property type="molecule type" value="Genomic_DNA"/>
</dbReference>
<feature type="non-terminal residue" evidence="2">
    <location>
        <position position="1"/>
    </location>
</feature>
<name>A0A955LBZ3_9BACT</name>
<keyword evidence="1" id="KW-0472">Membrane</keyword>
<proteinExistence type="predicted"/>
<keyword evidence="1" id="KW-1133">Transmembrane helix</keyword>
<gene>
    <name evidence="2" type="ORF">KC669_05235</name>
</gene>
<accession>A0A955LBZ3</accession>
<sequence length="60" mass="6794">FIVFIFAMFIAVLDGLIRHVSIIDNLSVVIPLVSGVFLGTLGFVLGYYFRREEEQDNNTN</sequence>
<evidence type="ECO:0000256" key="1">
    <source>
        <dbReference type="SAM" id="Phobius"/>
    </source>
</evidence>
<feature type="transmembrane region" description="Helical" evidence="1">
    <location>
        <begin position="28"/>
        <end position="49"/>
    </location>
</feature>